<evidence type="ECO:0000313" key="3">
    <source>
        <dbReference type="EMBL" id="GAA4496022.1"/>
    </source>
</evidence>
<feature type="domain" description="Acyltransferase 3" evidence="2">
    <location>
        <begin position="7"/>
        <end position="349"/>
    </location>
</feature>
<feature type="transmembrane region" description="Helical" evidence="1">
    <location>
        <begin position="332"/>
        <end position="352"/>
    </location>
</feature>
<dbReference type="RefSeq" id="WP_208133502.1">
    <property type="nucleotide sequence ID" value="NZ_BAABGQ010000004.1"/>
</dbReference>
<keyword evidence="3" id="KW-0012">Acyltransferase</keyword>
<feature type="transmembrane region" description="Helical" evidence="1">
    <location>
        <begin position="41"/>
        <end position="65"/>
    </location>
</feature>
<evidence type="ECO:0000313" key="4">
    <source>
        <dbReference type="Proteomes" id="UP001501243"/>
    </source>
</evidence>
<comment type="caution">
    <text evidence="3">The sequence shown here is derived from an EMBL/GenBank/DDBJ whole genome shotgun (WGS) entry which is preliminary data.</text>
</comment>
<keyword evidence="3" id="KW-0808">Transferase</keyword>
<accession>A0ABP8Q1F6</accession>
<keyword evidence="4" id="KW-1185">Reference proteome</keyword>
<organism evidence="3 4">
    <name type="scientific">Hymenobacter ginsengisoli</name>
    <dbReference type="NCBI Taxonomy" id="1051626"/>
    <lineage>
        <taxon>Bacteria</taxon>
        <taxon>Pseudomonadati</taxon>
        <taxon>Bacteroidota</taxon>
        <taxon>Cytophagia</taxon>
        <taxon>Cytophagales</taxon>
        <taxon>Hymenobacteraceae</taxon>
        <taxon>Hymenobacter</taxon>
    </lineage>
</organism>
<proteinExistence type="predicted"/>
<feature type="transmembrane region" description="Helical" evidence="1">
    <location>
        <begin position="209"/>
        <end position="228"/>
    </location>
</feature>
<sequence>MRQINTLTGLRFLAALYVFIFHINLPFRTPLTYLPSPLRTLIAQGSLGVTIFFVLSGFVLTYSHLKDYREPNIKPFSYTLHFMFKRLARIYPVFFVGLLGCVLISLRTSTLPEWWLMLMSATFTQTYFPSISMTWYDSGAWSVANEIFFYLLFPVLLPLALRIRSRNELGQRTSRNVFLVLASLILLDGVLGLVFQLHPAWNLQFMYSFPPSRLVEFVAGILIGLLVIKYQWKMPAWSAVVALGLTAVYLVFAAPHTQERNSIHHLVLLPTLAILFSVLYQPKQSPLFAWLGSRPLRYLGATSYSFYIAQIPLLFVLAALLGGGYIQHDNWLVLPVGFVINLVSAILLHEFVEVTVHRAAMTWYKKRWS</sequence>
<feature type="transmembrane region" description="Helical" evidence="1">
    <location>
        <begin position="12"/>
        <end position="29"/>
    </location>
</feature>
<gene>
    <name evidence="3" type="ORF">GCM10023172_08690</name>
</gene>
<evidence type="ECO:0000259" key="2">
    <source>
        <dbReference type="Pfam" id="PF01757"/>
    </source>
</evidence>
<keyword evidence="1" id="KW-0812">Transmembrane</keyword>
<feature type="transmembrane region" description="Helical" evidence="1">
    <location>
        <begin position="147"/>
        <end position="165"/>
    </location>
</feature>
<keyword evidence="1" id="KW-1133">Transmembrane helix</keyword>
<protein>
    <submittedName>
        <fullName evidence="3">Acyltransferase</fullName>
    </submittedName>
</protein>
<feature type="transmembrane region" description="Helical" evidence="1">
    <location>
        <begin position="177"/>
        <end position="197"/>
    </location>
</feature>
<feature type="transmembrane region" description="Helical" evidence="1">
    <location>
        <begin position="235"/>
        <end position="256"/>
    </location>
</feature>
<dbReference type="PANTHER" id="PTHR23028:SF53">
    <property type="entry name" value="ACYL_TRANSF_3 DOMAIN-CONTAINING PROTEIN"/>
    <property type="match status" value="1"/>
</dbReference>
<name>A0ABP8Q1F6_9BACT</name>
<feature type="transmembrane region" description="Helical" evidence="1">
    <location>
        <begin position="301"/>
        <end position="326"/>
    </location>
</feature>
<dbReference type="InterPro" id="IPR050879">
    <property type="entry name" value="Acyltransferase_3"/>
</dbReference>
<reference evidence="4" key="1">
    <citation type="journal article" date="2019" name="Int. J. Syst. Evol. Microbiol.">
        <title>The Global Catalogue of Microorganisms (GCM) 10K type strain sequencing project: providing services to taxonomists for standard genome sequencing and annotation.</title>
        <authorList>
            <consortium name="The Broad Institute Genomics Platform"/>
            <consortium name="The Broad Institute Genome Sequencing Center for Infectious Disease"/>
            <person name="Wu L."/>
            <person name="Ma J."/>
        </authorList>
    </citation>
    <scope>NUCLEOTIDE SEQUENCE [LARGE SCALE GENOMIC DNA]</scope>
    <source>
        <strain evidence="4">JCM 17841</strain>
    </source>
</reference>
<dbReference type="Proteomes" id="UP001501243">
    <property type="component" value="Unassembled WGS sequence"/>
</dbReference>
<dbReference type="Pfam" id="PF01757">
    <property type="entry name" value="Acyl_transf_3"/>
    <property type="match status" value="1"/>
</dbReference>
<dbReference type="InterPro" id="IPR002656">
    <property type="entry name" value="Acyl_transf_3_dom"/>
</dbReference>
<feature type="transmembrane region" description="Helical" evidence="1">
    <location>
        <begin position="262"/>
        <end position="280"/>
    </location>
</feature>
<dbReference type="EMBL" id="BAABGQ010000004">
    <property type="protein sequence ID" value="GAA4496022.1"/>
    <property type="molecule type" value="Genomic_DNA"/>
</dbReference>
<keyword evidence="1" id="KW-0472">Membrane</keyword>
<dbReference type="PANTHER" id="PTHR23028">
    <property type="entry name" value="ACETYLTRANSFERASE"/>
    <property type="match status" value="1"/>
</dbReference>
<evidence type="ECO:0000256" key="1">
    <source>
        <dbReference type="SAM" id="Phobius"/>
    </source>
</evidence>
<dbReference type="GO" id="GO:0016746">
    <property type="term" value="F:acyltransferase activity"/>
    <property type="evidence" value="ECO:0007669"/>
    <property type="project" value="UniProtKB-KW"/>
</dbReference>
<feature type="transmembrane region" description="Helical" evidence="1">
    <location>
        <begin position="86"/>
        <end position="106"/>
    </location>
</feature>